<accession>A0A1F6P7T7</accession>
<dbReference type="STRING" id="1798705.A2563_00075"/>
<comment type="caution">
    <text evidence="4">The sequence shown here is derived from an EMBL/GenBank/DDBJ whole genome shotgun (WGS) entry which is preliminary data.</text>
</comment>
<gene>
    <name evidence="3" type="primary">rpsF</name>
    <name evidence="4" type="ORF">A2563_00075</name>
</gene>
<evidence type="ECO:0000313" key="4">
    <source>
        <dbReference type="EMBL" id="OGH92226.1"/>
    </source>
</evidence>
<organism evidence="4 5">
    <name type="scientific">Candidatus Magasanikbacteria bacterium RIFOXYD1_FULL_40_23</name>
    <dbReference type="NCBI Taxonomy" id="1798705"/>
    <lineage>
        <taxon>Bacteria</taxon>
        <taxon>Candidatus Magasanikiibacteriota</taxon>
    </lineage>
</organism>
<evidence type="ECO:0000256" key="3">
    <source>
        <dbReference type="HAMAP-Rule" id="MF_00360"/>
    </source>
</evidence>
<dbReference type="GO" id="GO:0070181">
    <property type="term" value="F:small ribosomal subunit rRNA binding"/>
    <property type="evidence" value="ECO:0007669"/>
    <property type="project" value="TreeGrafter"/>
</dbReference>
<sequence length="163" mass="18335">MTKKYELLLVLPGTLDEKEAAKQIQEIKESLTSQAQDIELNNLGKVRLAYPIKQIRYGYYYTVIFNAEPEVVINISNKLKLRSDILRSMITLFNTNVTATKKIMYSTNEVGVTTMMEREEGASPSPKSAPVSKPVAEETKVDLKDIDEKLNAILENENIIPGV</sequence>
<dbReference type="NCBIfam" id="TIGR00166">
    <property type="entry name" value="S6"/>
    <property type="match status" value="1"/>
</dbReference>
<proteinExistence type="inferred from homology"/>
<dbReference type="GO" id="GO:0006412">
    <property type="term" value="P:translation"/>
    <property type="evidence" value="ECO:0007669"/>
    <property type="project" value="UniProtKB-UniRule"/>
</dbReference>
<dbReference type="InterPro" id="IPR020814">
    <property type="entry name" value="Ribosomal_S6_plastid/chlpt"/>
</dbReference>
<dbReference type="CDD" id="cd00473">
    <property type="entry name" value="bS6"/>
    <property type="match status" value="1"/>
</dbReference>
<dbReference type="GO" id="GO:0005737">
    <property type="term" value="C:cytoplasm"/>
    <property type="evidence" value="ECO:0007669"/>
    <property type="project" value="UniProtKB-ARBA"/>
</dbReference>
<keyword evidence="3 4" id="KW-0689">Ribosomal protein</keyword>
<dbReference type="Proteomes" id="UP000176634">
    <property type="component" value="Unassembled WGS sequence"/>
</dbReference>
<name>A0A1F6P7T7_9BACT</name>
<evidence type="ECO:0000256" key="1">
    <source>
        <dbReference type="ARBA" id="ARBA00009512"/>
    </source>
</evidence>
<protein>
    <recommendedName>
        <fullName evidence="2 3">Small ribosomal subunit protein bS6</fullName>
    </recommendedName>
</protein>
<dbReference type="HAMAP" id="MF_00360">
    <property type="entry name" value="Ribosomal_bS6"/>
    <property type="match status" value="1"/>
</dbReference>
<dbReference type="Pfam" id="PF01250">
    <property type="entry name" value="Ribosomal_S6"/>
    <property type="match status" value="1"/>
</dbReference>
<comment type="similarity">
    <text evidence="1 3">Belongs to the bacterial ribosomal protein bS6 family.</text>
</comment>
<keyword evidence="3" id="KW-0699">rRNA-binding</keyword>
<dbReference type="SUPFAM" id="SSF54995">
    <property type="entry name" value="Ribosomal protein S6"/>
    <property type="match status" value="1"/>
</dbReference>
<dbReference type="InterPro" id="IPR000529">
    <property type="entry name" value="Ribosomal_bS6"/>
</dbReference>
<reference evidence="4 5" key="1">
    <citation type="journal article" date="2016" name="Nat. Commun.">
        <title>Thousands of microbial genomes shed light on interconnected biogeochemical processes in an aquifer system.</title>
        <authorList>
            <person name="Anantharaman K."/>
            <person name="Brown C.T."/>
            <person name="Hug L.A."/>
            <person name="Sharon I."/>
            <person name="Castelle C.J."/>
            <person name="Probst A.J."/>
            <person name="Thomas B.C."/>
            <person name="Singh A."/>
            <person name="Wilkins M.J."/>
            <person name="Karaoz U."/>
            <person name="Brodie E.L."/>
            <person name="Williams K.H."/>
            <person name="Hubbard S.S."/>
            <person name="Banfield J.F."/>
        </authorList>
    </citation>
    <scope>NUCLEOTIDE SEQUENCE [LARGE SCALE GENOMIC DNA]</scope>
</reference>
<dbReference type="PANTHER" id="PTHR21011">
    <property type="entry name" value="MITOCHONDRIAL 28S RIBOSOMAL PROTEIN S6"/>
    <property type="match status" value="1"/>
</dbReference>
<dbReference type="GO" id="GO:1990904">
    <property type="term" value="C:ribonucleoprotein complex"/>
    <property type="evidence" value="ECO:0007669"/>
    <property type="project" value="UniProtKB-KW"/>
</dbReference>
<keyword evidence="3" id="KW-0694">RNA-binding</keyword>
<dbReference type="AlphaFoldDB" id="A0A1F6P7T7"/>
<dbReference type="InterPro" id="IPR014717">
    <property type="entry name" value="Transl_elong_EF1B/ribsomal_bS6"/>
</dbReference>
<evidence type="ECO:0000256" key="2">
    <source>
        <dbReference type="ARBA" id="ARBA00035294"/>
    </source>
</evidence>
<dbReference type="GO" id="GO:0003735">
    <property type="term" value="F:structural constituent of ribosome"/>
    <property type="evidence" value="ECO:0007669"/>
    <property type="project" value="InterPro"/>
</dbReference>
<comment type="function">
    <text evidence="3">Binds together with bS18 to 16S ribosomal RNA.</text>
</comment>
<dbReference type="EMBL" id="MFRA01000007">
    <property type="protein sequence ID" value="OGH92226.1"/>
    <property type="molecule type" value="Genomic_DNA"/>
</dbReference>
<dbReference type="InterPro" id="IPR035980">
    <property type="entry name" value="Ribosomal_bS6_sf"/>
</dbReference>
<keyword evidence="3" id="KW-0687">Ribonucleoprotein</keyword>
<dbReference type="Gene3D" id="3.30.70.60">
    <property type="match status" value="1"/>
</dbReference>
<dbReference type="GO" id="GO:0005840">
    <property type="term" value="C:ribosome"/>
    <property type="evidence" value="ECO:0007669"/>
    <property type="project" value="UniProtKB-KW"/>
</dbReference>
<evidence type="ECO:0000313" key="5">
    <source>
        <dbReference type="Proteomes" id="UP000176634"/>
    </source>
</evidence>
<dbReference type="PANTHER" id="PTHR21011:SF1">
    <property type="entry name" value="SMALL RIBOSOMAL SUBUNIT PROTEIN BS6M"/>
    <property type="match status" value="1"/>
</dbReference>